<gene>
    <name evidence="7" type="ORF">SAMN05444274_101606</name>
</gene>
<dbReference type="PANTHER" id="PTHR12143:SF39">
    <property type="entry name" value="SECRETED PROTEIN"/>
    <property type="match status" value="1"/>
</dbReference>
<evidence type="ECO:0000313" key="8">
    <source>
        <dbReference type="Proteomes" id="UP000184164"/>
    </source>
</evidence>
<keyword evidence="4" id="KW-0732">Signal</keyword>
<dbReference type="GO" id="GO:0030246">
    <property type="term" value="F:carbohydrate binding"/>
    <property type="evidence" value="ECO:0007669"/>
    <property type="project" value="InterPro"/>
</dbReference>
<dbReference type="EMBL" id="FQUM01000001">
    <property type="protein sequence ID" value="SHE52945.1"/>
    <property type="molecule type" value="Genomic_DNA"/>
</dbReference>
<dbReference type="Proteomes" id="UP000184164">
    <property type="component" value="Unassembled WGS sequence"/>
</dbReference>
<evidence type="ECO:0000256" key="4">
    <source>
        <dbReference type="SAM" id="SignalP"/>
    </source>
</evidence>
<dbReference type="Gene3D" id="1.20.1050.60">
    <property type="entry name" value="alpha-1,2-mannosidase"/>
    <property type="match status" value="1"/>
</dbReference>
<dbReference type="InterPro" id="IPR041371">
    <property type="entry name" value="GH92_N"/>
</dbReference>
<evidence type="ECO:0000259" key="6">
    <source>
        <dbReference type="Pfam" id="PF17678"/>
    </source>
</evidence>
<evidence type="ECO:0000256" key="3">
    <source>
        <dbReference type="ARBA" id="ARBA00022837"/>
    </source>
</evidence>
<dbReference type="NCBIfam" id="TIGR01180">
    <property type="entry name" value="aman2_put"/>
    <property type="match status" value="1"/>
</dbReference>
<dbReference type="Pfam" id="PF07971">
    <property type="entry name" value="Glyco_hydro_92"/>
    <property type="match status" value="1"/>
</dbReference>
<keyword evidence="8" id="KW-1185">Reference proteome</keyword>
<feature type="signal peptide" evidence="4">
    <location>
        <begin position="1"/>
        <end position="27"/>
    </location>
</feature>
<proteinExistence type="predicted"/>
<comment type="cofactor">
    <cofactor evidence="1">
        <name>Ca(2+)</name>
        <dbReference type="ChEBI" id="CHEBI:29108"/>
    </cofactor>
</comment>
<feature type="chain" id="PRO_5012974037" evidence="4">
    <location>
        <begin position="28"/>
        <end position="779"/>
    </location>
</feature>
<dbReference type="InterPro" id="IPR014718">
    <property type="entry name" value="GH-type_carb-bd"/>
</dbReference>
<dbReference type="PANTHER" id="PTHR12143">
    <property type="entry name" value="PEPTIDE N-GLYCANASE PNGASE -RELATED"/>
    <property type="match status" value="1"/>
</dbReference>
<dbReference type="GO" id="GO:0005829">
    <property type="term" value="C:cytosol"/>
    <property type="evidence" value="ECO:0007669"/>
    <property type="project" value="TreeGrafter"/>
</dbReference>
<organism evidence="7 8">
    <name type="scientific">Mariniphaga anaerophila</name>
    <dbReference type="NCBI Taxonomy" id="1484053"/>
    <lineage>
        <taxon>Bacteria</taxon>
        <taxon>Pseudomonadati</taxon>
        <taxon>Bacteroidota</taxon>
        <taxon>Bacteroidia</taxon>
        <taxon>Marinilabiliales</taxon>
        <taxon>Prolixibacteraceae</taxon>
        <taxon>Mariniphaga</taxon>
    </lineage>
</organism>
<name>A0A1M4U887_9BACT</name>
<accession>A0A1M4U887</accession>
<dbReference type="GO" id="GO:0006516">
    <property type="term" value="P:glycoprotein catabolic process"/>
    <property type="evidence" value="ECO:0007669"/>
    <property type="project" value="TreeGrafter"/>
</dbReference>
<dbReference type="GO" id="GO:0005975">
    <property type="term" value="P:carbohydrate metabolic process"/>
    <property type="evidence" value="ECO:0007669"/>
    <property type="project" value="InterPro"/>
</dbReference>
<dbReference type="Gene3D" id="1.20.1610.10">
    <property type="entry name" value="alpha-1,2-mannosidases domains"/>
    <property type="match status" value="1"/>
</dbReference>
<evidence type="ECO:0000256" key="1">
    <source>
        <dbReference type="ARBA" id="ARBA00001913"/>
    </source>
</evidence>
<evidence type="ECO:0000313" key="7">
    <source>
        <dbReference type="EMBL" id="SHE52945.1"/>
    </source>
</evidence>
<dbReference type="GO" id="GO:0000224">
    <property type="term" value="F:peptide-N4-(N-acetyl-beta-glucosaminyl)asparagine amidase activity"/>
    <property type="evidence" value="ECO:0007669"/>
    <property type="project" value="TreeGrafter"/>
</dbReference>
<dbReference type="InterPro" id="IPR005887">
    <property type="entry name" value="GH92_a_mannosidase_put"/>
</dbReference>
<dbReference type="RefSeq" id="WP_072998737.1">
    <property type="nucleotide sequence ID" value="NZ_FQUM01000001.1"/>
</dbReference>
<dbReference type="Gene3D" id="3.30.2080.10">
    <property type="entry name" value="GH92 mannosidase domain"/>
    <property type="match status" value="1"/>
</dbReference>
<dbReference type="InterPro" id="IPR050883">
    <property type="entry name" value="PNGase"/>
</dbReference>
<evidence type="ECO:0000259" key="5">
    <source>
        <dbReference type="Pfam" id="PF07971"/>
    </source>
</evidence>
<sequence>MKKSFLNKLTIVLLVAISTLSGFKVQAQEKPVDLVYPHLDAANSRWFFFSSACRPFGMVNLSPDNEIGGAWGSGYRYDTHEVKGISHVHAWQLSALSVMPVNGEAKDLKDDYYSPFSHETEVVAPGYHKFILDRFGITAELTSTTRVGFHKYSFSKAEQKSILVKLNGPNGPCKIVDGKIEKVNSREFTGYVTNAPTRRRPKETPVFFYIELSEPTQELVTWQENEISEKSKGVEGMDAGAMLVFKDKQEKPLLMKVGISYCSAEEAKNNIKVELNHWDFDKVAADSKEDWNNWLSKIQVKGASKNDRVRFYTDLWHGLQGRRIISDASGTYCDMTGDGRKVKQIPLDKNGKPKFNHHNFDAMWGAQWTIATLWPLAYPQVASDFCNSMLNYYNDGGLIPRGPSGGNYTYVMVGASSTPFVVSTWMKGIQDFDIDLAYEGLKKNHMVGGIMGKAGYEHRTSEGGGIDKYIELGYVPHPHAPRAEAYHKDGAGMTMEYSFQDWTLAQLAKSLGKTDDYNYFLKRSSNWKNLFDTSYGFIRPKDNEGNWRTPYDPYEYQNDGFVESNAAQMTWYIPQDYAGLAELMGSKAAMASKLNNEFAQAQKLGFTAGKKHSDENRKRARNISINYGNQPSMQCAYIFNDIGAAWLTQKWSRAVIDSVYTGVSPYVGFNGDEDQGLMGSLSVLMKIGLFQLDAGASENPKYQIGSPIFNEITISLSDNYYSGKTFKITANNNSKENIYVQSVKLNGKSLGRMYLLHDEIISGGEMVLEMGPEPNKELK</sequence>
<feature type="domain" description="Glycosyl hydrolase family 92 N-terminal" evidence="6">
    <location>
        <begin position="44"/>
        <end position="260"/>
    </location>
</feature>
<dbReference type="InterPro" id="IPR008928">
    <property type="entry name" value="6-hairpin_glycosidase_sf"/>
</dbReference>
<keyword evidence="3" id="KW-0106">Calcium</keyword>
<comment type="subunit">
    <text evidence="2">Monomer.</text>
</comment>
<dbReference type="STRING" id="1484053.SAMN05444274_101606"/>
<dbReference type="Gene3D" id="2.70.98.10">
    <property type="match status" value="1"/>
</dbReference>
<feature type="domain" description="Glycosyl hydrolase family 92" evidence="5">
    <location>
        <begin position="266"/>
        <end position="772"/>
    </location>
</feature>
<reference evidence="7 8" key="1">
    <citation type="submission" date="2016-11" db="EMBL/GenBank/DDBJ databases">
        <authorList>
            <person name="Jaros S."/>
            <person name="Januszkiewicz K."/>
            <person name="Wedrychowicz H."/>
        </authorList>
    </citation>
    <scope>NUCLEOTIDE SEQUENCE [LARGE SCALE GENOMIC DNA]</scope>
    <source>
        <strain evidence="7 8">DSM 26910</strain>
    </source>
</reference>
<dbReference type="OrthoDB" id="9762711at2"/>
<dbReference type="SUPFAM" id="SSF48208">
    <property type="entry name" value="Six-hairpin glycosidases"/>
    <property type="match status" value="1"/>
</dbReference>
<dbReference type="Pfam" id="PF17678">
    <property type="entry name" value="Glyco_hydro_92N"/>
    <property type="match status" value="1"/>
</dbReference>
<evidence type="ECO:0000256" key="2">
    <source>
        <dbReference type="ARBA" id="ARBA00011245"/>
    </source>
</evidence>
<dbReference type="AlphaFoldDB" id="A0A1M4U887"/>
<dbReference type="InterPro" id="IPR012939">
    <property type="entry name" value="Glyco_hydro_92"/>
</dbReference>
<protein>
    <submittedName>
        <fullName evidence="7">Alpha-1,2-mannosidase, putative</fullName>
    </submittedName>
</protein>